<protein>
    <submittedName>
        <fullName evidence="3">Uncharacterized protein</fullName>
    </submittedName>
</protein>
<evidence type="ECO:0000313" key="3">
    <source>
        <dbReference type="EMBL" id="MCQ5062160.1"/>
    </source>
</evidence>
<evidence type="ECO:0000313" key="4">
    <source>
        <dbReference type="Proteomes" id="UP001204814"/>
    </source>
</evidence>
<dbReference type="GO" id="GO:0015074">
    <property type="term" value="P:DNA integration"/>
    <property type="evidence" value="ECO:0007669"/>
    <property type="project" value="InterPro"/>
</dbReference>
<dbReference type="Gene3D" id="1.10.150.130">
    <property type="match status" value="1"/>
</dbReference>
<dbReference type="SUPFAM" id="SSF56349">
    <property type="entry name" value="DNA breaking-rejoining enzymes"/>
    <property type="match status" value="1"/>
</dbReference>
<dbReference type="Gene3D" id="1.10.443.10">
    <property type="entry name" value="Intergrase catalytic core"/>
    <property type="match status" value="1"/>
</dbReference>
<proteinExistence type="predicted"/>
<evidence type="ECO:0000256" key="1">
    <source>
        <dbReference type="ARBA" id="ARBA00023125"/>
    </source>
</evidence>
<name>A0AAP2XTA8_9FIRM</name>
<organism evidence="3 4">
    <name type="scientific">Faecalibacillus intestinalis</name>
    <dbReference type="NCBI Taxonomy" id="1982626"/>
    <lineage>
        <taxon>Bacteria</taxon>
        <taxon>Bacillati</taxon>
        <taxon>Bacillota</taxon>
        <taxon>Erysipelotrichia</taxon>
        <taxon>Erysipelotrichales</taxon>
        <taxon>Coprobacillaceae</taxon>
        <taxon>Faecalibacillus</taxon>
    </lineage>
</organism>
<dbReference type="GO" id="GO:0006310">
    <property type="term" value="P:DNA recombination"/>
    <property type="evidence" value="ECO:0007669"/>
    <property type="project" value="UniProtKB-KW"/>
</dbReference>
<dbReference type="Proteomes" id="UP001204814">
    <property type="component" value="Unassembled WGS sequence"/>
</dbReference>
<dbReference type="RefSeq" id="WP_117346393.1">
    <property type="nucleotide sequence ID" value="NZ_JAJDKX010000037.1"/>
</dbReference>
<dbReference type="InterPro" id="IPR011010">
    <property type="entry name" value="DNA_brk_join_enz"/>
</dbReference>
<dbReference type="EMBL" id="JANGBO010000009">
    <property type="protein sequence ID" value="MCQ5062160.1"/>
    <property type="molecule type" value="Genomic_DNA"/>
</dbReference>
<dbReference type="InterPro" id="IPR013762">
    <property type="entry name" value="Integrase-like_cat_sf"/>
</dbReference>
<keyword evidence="2" id="KW-0233">DNA recombination</keyword>
<comment type="caution">
    <text evidence="3">The sequence shown here is derived from an EMBL/GenBank/DDBJ whole genome shotgun (WGS) entry which is preliminary data.</text>
</comment>
<keyword evidence="1" id="KW-0238">DNA-binding</keyword>
<dbReference type="AlphaFoldDB" id="A0AAP2XTA8"/>
<reference evidence="3" key="1">
    <citation type="submission" date="2022-06" db="EMBL/GenBank/DDBJ databases">
        <title>Isolation of gut microbiota from human fecal samples.</title>
        <authorList>
            <person name="Pamer E.G."/>
            <person name="Barat B."/>
            <person name="Waligurski E."/>
            <person name="Medina S."/>
            <person name="Paddock L."/>
            <person name="Mostad J."/>
        </authorList>
    </citation>
    <scope>NUCLEOTIDE SEQUENCE</scope>
    <source>
        <strain evidence="3">DFI.6.24</strain>
    </source>
</reference>
<dbReference type="GO" id="GO:0003677">
    <property type="term" value="F:DNA binding"/>
    <property type="evidence" value="ECO:0007669"/>
    <property type="project" value="UniProtKB-KW"/>
</dbReference>
<evidence type="ECO:0000256" key="2">
    <source>
        <dbReference type="ARBA" id="ARBA00023172"/>
    </source>
</evidence>
<sequence length="444" mass="53404">MKITKRKYITTITYDKICNGVKKSCIESFFDKKYVDIRVDEINNCEYDKEYRIDQNTLFLDFIDIYLKKVSLKKDAYKKYEFYVSLTRRYIMDYFEDIYIKDVTQSFIENLSTQVNNQVSKFGNKEKVISKTLKNDIKFFINKLFKYATDMNLYDVNPMQYYKVQNDSNRYLVEWDFDTLNTIFELCKGTRLHMFLHCFFGTDLKMNEILALKWNDLYIGHKNIKKNNCYAVVNKKLKRKKISYINEHRENIIKQFDPKINDEGSTRLVIYKIENSKKIHIPINVAKMLIKWKKVEGRKYQISYEEYENNDLVFSLLNGKACEDRIINKEFDKLKYENNLPDVKMSRLEFFSKERIIYKEEVMTIRDFYYRTLFYDYSEYFEIGYIKSGLSYNNNIIPIGTNYRSVNLKDINVPKKKEIDLSKMISLIKNNSSLSNELTSILKE</sequence>
<gene>
    <name evidence="3" type="ORF">NE542_10075</name>
</gene>
<dbReference type="InterPro" id="IPR010998">
    <property type="entry name" value="Integrase_recombinase_N"/>
</dbReference>
<accession>A0AAP2XTA8</accession>